<dbReference type="Proteomes" id="UP001157161">
    <property type="component" value="Unassembled WGS sequence"/>
</dbReference>
<organism evidence="1 2">
    <name type="scientific">Litorihabitans aurantiacus</name>
    <dbReference type="NCBI Taxonomy" id="1930061"/>
    <lineage>
        <taxon>Bacteria</taxon>
        <taxon>Bacillati</taxon>
        <taxon>Actinomycetota</taxon>
        <taxon>Actinomycetes</taxon>
        <taxon>Micrococcales</taxon>
        <taxon>Beutenbergiaceae</taxon>
        <taxon>Litorihabitans</taxon>
    </lineage>
</organism>
<sequence length="299" mass="30959">MRSIADDLLAAADGDVEPATAKALAKAAKTLTGYSRAPGKTAEAVRVARVLTPAVVDVIGASLTEVFLADAADPSLRLGAVVEVRYGVCAVLVAAGAEDVELGASGRRAAEALVPLVDGLTPGEAEAVLHLTTLVPDSPVAAPLAAVATARLEREPATPARRWVEGLGITGLPLARWEVAVEVPGELRLVLSVSDLPGSRSFFTVYVTGTSRYTTILGDDHTRSGQVVAFDHRSDPEIAGRIGAPAAIEDFPRVVTDMLAASPAVALDPAAAKVRPYPRTLLSAADRKRIIAWVRGATA</sequence>
<keyword evidence="2" id="KW-1185">Reference proteome</keyword>
<evidence type="ECO:0000313" key="1">
    <source>
        <dbReference type="EMBL" id="GMA33043.1"/>
    </source>
</evidence>
<evidence type="ECO:0000313" key="2">
    <source>
        <dbReference type="Proteomes" id="UP001157161"/>
    </source>
</evidence>
<proteinExistence type="predicted"/>
<dbReference type="AlphaFoldDB" id="A0AA37XGA4"/>
<dbReference type="EMBL" id="BSUM01000001">
    <property type="protein sequence ID" value="GMA33043.1"/>
    <property type="molecule type" value="Genomic_DNA"/>
</dbReference>
<comment type="caution">
    <text evidence="1">The sequence shown here is derived from an EMBL/GenBank/DDBJ whole genome shotgun (WGS) entry which is preliminary data.</text>
</comment>
<dbReference type="RefSeq" id="WP_284251734.1">
    <property type="nucleotide sequence ID" value="NZ_BSUM01000001.1"/>
</dbReference>
<reference evidence="1" key="1">
    <citation type="journal article" date="2014" name="Int. J. Syst. Evol. Microbiol.">
        <title>Complete genome sequence of Corynebacterium casei LMG S-19264T (=DSM 44701T), isolated from a smear-ripened cheese.</title>
        <authorList>
            <consortium name="US DOE Joint Genome Institute (JGI-PGF)"/>
            <person name="Walter F."/>
            <person name="Albersmeier A."/>
            <person name="Kalinowski J."/>
            <person name="Ruckert C."/>
        </authorList>
    </citation>
    <scope>NUCLEOTIDE SEQUENCE</scope>
    <source>
        <strain evidence="1">NBRC 112290</strain>
    </source>
</reference>
<name>A0AA37XGA4_9MICO</name>
<gene>
    <name evidence="1" type="ORF">GCM10025875_30350</name>
</gene>
<reference evidence="1" key="2">
    <citation type="submission" date="2023-02" db="EMBL/GenBank/DDBJ databases">
        <authorList>
            <person name="Sun Q."/>
            <person name="Mori K."/>
        </authorList>
    </citation>
    <scope>NUCLEOTIDE SEQUENCE</scope>
    <source>
        <strain evidence="1">NBRC 112290</strain>
    </source>
</reference>
<accession>A0AA37XGA4</accession>
<protein>
    <submittedName>
        <fullName evidence="1">Uncharacterized protein</fullName>
    </submittedName>
</protein>